<keyword evidence="4" id="KW-0326">Glycosidase</keyword>
<dbReference type="InterPro" id="IPR013784">
    <property type="entry name" value="Carb-bd-like_fold"/>
</dbReference>
<comment type="similarity">
    <text evidence="1">Belongs to the glycosyl hydrolase 13 family.</text>
</comment>
<keyword evidence="9" id="KW-1185">Reference proteome</keyword>
<feature type="chain" id="PRO_5045890950" evidence="6">
    <location>
        <begin position="29"/>
        <end position="173"/>
    </location>
</feature>
<gene>
    <name evidence="8" type="ORF">ACFSUC_16130</name>
</gene>
<reference evidence="9" key="1">
    <citation type="journal article" date="2019" name="Int. J. Syst. Evol. Microbiol.">
        <title>The Global Catalogue of Microorganisms (GCM) 10K type strain sequencing project: providing services to taxonomists for standard genome sequencing and annotation.</title>
        <authorList>
            <consortium name="The Broad Institute Genomics Platform"/>
            <consortium name="The Broad Institute Genome Sequencing Center for Infectious Disease"/>
            <person name="Wu L."/>
            <person name="Ma J."/>
        </authorList>
    </citation>
    <scope>NUCLEOTIDE SEQUENCE [LARGE SCALE GENOMIC DNA]</scope>
    <source>
        <strain evidence="9">KCTC 33676</strain>
    </source>
</reference>
<protein>
    <submittedName>
        <fullName evidence="8">Pullulanase-associated domain-containing protein</fullName>
    </submittedName>
</protein>
<evidence type="ECO:0000256" key="1">
    <source>
        <dbReference type="ARBA" id="ARBA00008061"/>
    </source>
</evidence>
<dbReference type="RefSeq" id="WP_379930657.1">
    <property type="nucleotide sequence ID" value="NZ_JBHUMM010000043.1"/>
</dbReference>
<feature type="signal peptide" evidence="6">
    <location>
        <begin position="1"/>
        <end position="28"/>
    </location>
</feature>
<accession>A0ABW5REC7</accession>
<name>A0ABW5REC7_9BACL</name>
<evidence type="ECO:0000313" key="8">
    <source>
        <dbReference type="EMBL" id="MFD2673100.1"/>
    </source>
</evidence>
<feature type="domain" description="Pullulanase carbohydrate-binding module 41" evidence="7">
    <location>
        <begin position="34"/>
        <end position="115"/>
    </location>
</feature>
<dbReference type="CDD" id="cd10315">
    <property type="entry name" value="CBM41_pullulanase"/>
    <property type="match status" value="1"/>
</dbReference>
<dbReference type="EMBL" id="JBHUMM010000043">
    <property type="protein sequence ID" value="MFD2673100.1"/>
    <property type="molecule type" value="Genomic_DNA"/>
</dbReference>
<evidence type="ECO:0000256" key="4">
    <source>
        <dbReference type="ARBA" id="ARBA00023295"/>
    </source>
</evidence>
<organism evidence="8 9">
    <name type="scientific">Marinicrinis sediminis</name>
    <dbReference type="NCBI Taxonomy" id="1652465"/>
    <lineage>
        <taxon>Bacteria</taxon>
        <taxon>Bacillati</taxon>
        <taxon>Bacillota</taxon>
        <taxon>Bacilli</taxon>
        <taxon>Bacillales</taxon>
        <taxon>Paenibacillaceae</taxon>
    </lineage>
</organism>
<dbReference type="SUPFAM" id="SSF49452">
    <property type="entry name" value="Starch-binding domain-like"/>
    <property type="match status" value="1"/>
</dbReference>
<evidence type="ECO:0000256" key="3">
    <source>
        <dbReference type="ARBA" id="ARBA00022801"/>
    </source>
</evidence>
<dbReference type="Gene3D" id="2.60.40.1110">
    <property type="match status" value="1"/>
</dbReference>
<proteinExistence type="inferred from homology"/>
<keyword evidence="3" id="KW-0378">Hydrolase</keyword>
<comment type="caution">
    <text evidence="8">The sequence shown here is derived from an EMBL/GenBank/DDBJ whole genome shotgun (WGS) entry which is preliminary data.</text>
</comment>
<keyword evidence="2 6" id="KW-0732">Signal</keyword>
<keyword evidence="5" id="KW-0812">Transmembrane</keyword>
<dbReference type="Pfam" id="PF03714">
    <property type="entry name" value="PUD"/>
    <property type="match status" value="1"/>
</dbReference>
<evidence type="ECO:0000256" key="5">
    <source>
        <dbReference type="SAM" id="Phobius"/>
    </source>
</evidence>
<sequence>MKNMWQQKWIKLMVVVCCFALFSSAAYAEEKTEVIVHYKPHPENTIEWTVWAWGENDEGARFSFTGEDEFGKVAVIELPGKHEQIGYLISTEEWVKDGEDQFISLTDNKAEIFIEGTLVSGDSGAPTSVSHYSWMIVIATLAIVILIAAEYTRNKHRKRNRENGESYGSQATQ</sequence>
<evidence type="ECO:0000313" key="9">
    <source>
        <dbReference type="Proteomes" id="UP001597497"/>
    </source>
</evidence>
<keyword evidence="5" id="KW-0472">Membrane</keyword>
<keyword evidence="5" id="KW-1133">Transmembrane helix</keyword>
<evidence type="ECO:0000256" key="2">
    <source>
        <dbReference type="ARBA" id="ARBA00022729"/>
    </source>
</evidence>
<dbReference type="InterPro" id="IPR005323">
    <property type="entry name" value="CBM41_pullulanase"/>
</dbReference>
<dbReference type="Proteomes" id="UP001597497">
    <property type="component" value="Unassembled WGS sequence"/>
</dbReference>
<feature type="transmembrane region" description="Helical" evidence="5">
    <location>
        <begin position="132"/>
        <end position="151"/>
    </location>
</feature>
<evidence type="ECO:0000256" key="6">
    <source>
        <dbReference type="SAM" id="SignalP"/>
    </source>
</evidence>
<evidence type="ECO:0000259" key="7">
    <source>
        <dbReference type="Pfam" id="PF03714"/>
    </source>
</evidence>